<dbReference type="AlphaFoldDB" id="A0A533QDA8"/>
<feature type="domain" description="4Fe-4S ferredoxin-type" evidence="12">
    <location>
        <begin position="52"/>
        <end position="81"/>
    </location>
</feature>
<dbReference type="Proteomes" id="UP000319783">
    <property type="component" value="Unassembled WGS sequence"/>
</dbReference>
<keyword evidence="10" id="KW-0411">Iron-sulfur</keyword>
<organism evidence="13 14">
    <name type="scientific">Candidatus Jettenia ecosi</name>
    <dbReference type="NCBI Taxonomy" id="2494326"/>
    <lineage>
        <taxon>Bacteria</taxon>
        <taxon>Pseudomonadati</taxon>
        <taxon>Planctomycetota</taxon>
        <taxon>Candidatus Brocadiia</taxon>
        <taxon>Candidatus Brocadiales</taxon>
        <taxon>Candidatus Brocadiaceae</taxon>
        <taxon>Candidatus Jettenia</taxon>
    </lineage>
</organism>
<dbReference type="GO" id="GO:0009055">
    <property type="term" value="F:electron transfer activity"/>
    <property type="evidence" value="ECO:0007669"/>
    <property type="project" value="TreeGrafter"/>
</dbReference>
<dbReference type="Pfam" id="PF13247">
    <property type="entry name" value="Fer4_11"/>
    <property type="match status" value="1"/>
</dbReference>
<dbReference type="GO" id="GO:0009061">
    <property type="term" value="P:anaerobic respiration"/>
    <property type="evidence" value="ECO:0007669"/>
    <property type="project" value="TreeGrafter"/>
</dbReference>
<dbReference type="Pfam" id="PF12797">
    <property type="entry name" value="Fer4_2"/>
    <property type="match status" value="1"/>
</dbReference>
<evidence type="ECO:0000256" key="1">
    <source>
        <dbReference type="ARBA" id="ARBA00001927"/>
    </source>
</evidence>
<protein>
    <submittedName>
        <fullName evidence="13">Respiratory nitrate reductase beta chain</fullName>
    </submittedName>
</protein>
<evidence type="ECO:0000256" key="9">
    <source>
        <dbReference type="ARBA" id="ARBA00023004"/>
    </source>
</evidence>
<comment type="subcellular location">
    <subcellularLocation>
        <location evidence="3">Cell envelope</location>
    </subcellularLocation>
</comment>
<evidence type="ECO:0000256" key="5">
    <source>
        <dbReference type="ARBA" id="ARBA00022485"/>
    </source>
</evidence>
<comment type="caution">
    <text evidence="13">The sequence shown here is derived from an EMBL/GenBank/DDBJ whole genome shotgun (WGS) entry which is preliminary data.</text>
</comment>
<dbReference type="GO" id="GO:0051539">
    <property type="term" value="F:4 iron, 4 sulfur cluster binding"/>
    <property type="evidence" value="ECO:0007669"/>
    <property type="project" value="UniProtKB-KW"/>
</dbReference>
<proteinExistence type="predicted"/>
<comment type="cofactor">
    <cofactor evidence="2">
        <name>[4Fe-4S] cluster</name>
        <dbReference type="ChEBI" id="CHEBI:49883"/>
    </cofactor>
</comment>
<evidence type="ECO:0000313" key="14">
    <source>
        <dbReference type="Proteomes" id="UP000319783"/>
    </source>
</evidence>
<sequence length="388" mass="44957">MPCIMHLVIHPYLSLRGFFPKQSPVEYANIYIRIPSSVSMERGIIMAIMKQIRMVFDLNKCIGCHTCAMACKTMWTDRDAGQMHMYWMNVETQPGTGYPKDWENQGGWFNADRNTIPLPNIYQGYGAPWEYNYKEVLKTEGGDTSAPKLFPSPKPSEHHYASNWDEDVGKGTFPNSYYFYLPRICNHCTDPPCVEACPRQTIYKRSEDGIVLIDSKRCRGYRYCVKGCPYKKIYYNPEEKISQKCIFCYPRIEEHKGNFCATQCVGRISWIGYADDTNSNIYKLINKWKLALRLHPEYKTEPNVFYIPPLSPPTYSFTGKLTNSPRIPIDMLAKMFGDTHDQNYDQRATRMKQIFDILQNERNKVASGGNSELIDILISRSEADRFQV</sequence>
<dbReference type="PANTHER" id="PTHR43518">
    <property type="entry name" value="NITRATE REDUCTASE BETA SUBUNIT"/>
    <property type="match status" value="1"/>
</dbReference>
<dbReference type="GO" id="GO:0030313">
    <property type="term" value="C:cell envelope"/>
    <property type="evidence" value="ECO:0007669"/>
    <property type="project" value="UniProtKB-SubCell"/>
</dbReference>
<evidence type="ECO:0000256" key="2">
    <source>
        <dbReference type="ARBA" id="ARBA00001966"/>
    </source>
</evidence>
<dbReference type="PROSITE" id="PS51379">
    <property type="entry name" value="4FE4S_FER_2"/>
    <property type="match status" value="2"/>
</dbReference>
<keyword evidence="5" id="KW-0004">4Fe-4S</keyword>
<dbReference type="SUPFAM" id="SSF54862">
    <property type="entry name" value="4Fe-4S ferredoxins"/>
    <property type="match status" value="1"/>
</dbReference>
<dbReference type="GO" id="GO:0051538">
    <property type="term" value="F:3 iron, 4 sulfur cluster binding"/>
    <property type="evidence" value="ECO:0007669"/>
    <property type="project" value="UniProtKB-KW"/>
</dbReference>
<evidence type="ECO:0000256" key="4">
    <source>
        <dbReference type="ARBA" id="ARBA00022448"/>
    </source>
</evidence>
<dbReference type="PANTHER" id="PTHR43518:SF1">
    <property type="entry name" value="RESPIRATORY NITRATE REDUCTASE 1 BETA CHAIN"/>
    <property type="match status" value="1"/>
</dbReference>
<dbReference type="Gene3D" id="3.30.70.20">
    <property type="match status" value="4"/>
</dbReference>
<keyword evidence="4" id="KW-0813">Transport</keyword>
<keyword evidence="6" id="KW-0479">Metal-binding</keyword>
<dbReference type="GO" id="GO:0016020">
    <property type="term" value="C:membrane"/>
    <property type="evidence" value="ECO:0007669"/>
    <property type="project" value="TreeGrafter"/>
</dbReference>
<evidence type="ECO:0000256" key="6">
    <source>
        <dbReference type="ARBA" id="ARBA00022723"/>
    </source>
</evidence>
<accession>A0A533QDA8</accession>
<dbReference type="EMBL" id="SULG01000019">
    <property type="protein sequence ID" value="TLD42479.1"/>
    <property type="molecule type" value="Genomic_DNA"/>
</dbReference>
<reference evidence="13 14" key="1">
    <citation type="submission" date="2019-04" db="EMBL/GenBank/DDBJ databases">
        <title>Genome of a novel bacterium Candidatus Jettenia ecosi reconstructed from metagenome of an anammox bioreactor.</title>
        <authorList>
            <person name="Mardanov A.V."/>
            <person name="Beletsky A.V."/>
            <person name="Ravin N.V."/>
            <person name="Botchkova E.A."/>
            <person name="Litti Y.V."/>
            <person name="Nozhevnikova A.N."/>
        </authorList>
    </citation>
    <scope>NUCLEOTIDE SEQUENCE [LARGE SCALE GENOMIC DNA]</scope>
    <source>
        <strain evidence="13">J2</strain>
    </source>
</reference>
<keyword evidence="9" id="KW-0408">Iron</keyword>
<evidence type="ECO:0000313" key="13">
    <source>
        <dbReference type="EMBL" id="TLD42479.1"/>
    </source>
</evidence>
<evidence type="ECO:0000256" key="11">
    <source>
        <dbReference type="ARBA" id="ARBA00023291"/>
    </source>
</evidence>
<keyword evidence="8" id="KW-0249">Electron transport</keyword>
<evidence type="ECO:0000256" key="8">
    <source>
        <dbReference type="ARBA" id="ARBA00022982"/>
    </source>
</evidence>
<dbReference type="InterPro" id="IPR017896">
    <property type="entry name" value="4Fe4S_Fe-S-bd"/>
</dbReference>
<evidence type="ECO:0000256" key="3">
    <source>
        <dbReference type="ARBA" id="ARBA00004196"/>
    </source>
</evidence>
<keyword evidence="11" id="KW-0003">3Fe-4S</keyword>
<evidence type="ECO:0000256" key="10">
    <source>
        <dbReference type="ARBA" id="ARBA00023014"/>
    </source>
</evidence>
<evidence type="ECO:0000256" key="7">
    <source>
        <dbReference type="ARBA" id="ARBA00022737"/>
    </source>
</evidence>
<comment type="cofactor">
    <cofactor evidence="1">
        <name>[3Fe-4S] cluster</name>
        <dbReference type="ChEBI" id="CHEBI:21137"/>
    </cofactor>
</comment>
<keyword evidence="7" id="KW-0677">Repeat</keyword>
<dbReference type="GO" id="GO:0046872">
    <property type="term" value="F:metal ion binding"/>
    <property type="evidence" value="ECO:0007669"/>
    <property type="project" value="UniProtKB-KW"/>
</dbReference>
<gene>
    <name evidence="13" type="ORF">JETT_1222</name>
</gene>
<evidence type="ECO:0000259" key="12">
    <source>
        <dbReference type="PROSITE" id="PS51379"/>
    </source>
</evidence>
<name>A0A533QDA8_9BACT</name>
<feature type="domain" description="4Fe-4S ferredoxin-type" evidence="12">
    <location>
        <begin position="209"/>
        <end position="238"/>
    </location>
</feature>